<reference evidence="9 10" key="1">
    <citation type="submission" date="2023-05" db="EMBL/GenBank/DDBJ databases">
        <title>Lithophilousrod everest ZFBP1038 complete genpme.</title>
        <authorList>
            <person name="Tian M."/>
        </authorList>
    </citation>
    <scope>NUCLEOTIDE SEQUENCE [LARGE SCALE GENOMIC DNA]</scope>
    <source>
        <strain evidence="9 10">ZFBP1038</strain>
    </source>
</reference>
<dbReference type="PANTHER" id="PTHR48020:SF12">
    <property type="entry name" value="PROTON MYO-INOSITOL COTRANSPORTER"/>
    <property type="match status" value="1"/>
</dbReference>
<name>A0ABY8QND8_9MICO</name>
<feature type="transmembrane region" description="Helical" evidence="7">
    <location>
        <begin position="133"/>
        <end position="154"/>
    </location>
</feature>
<evidence type="ECO:0000256" key="2">
    <source>
        <dbReference type="ARBA" id="ARBA00022448"/>
    </source>
</evidence>
<dbReference type="PROSITE" id="PS50850">
    <property type="entry name" value="MFS"/>
    <property type="match status" value="1"/>
</dbReference>
<dbReference type="Pfam" id="PF00083">
    <property type="entry name" value="Sugar_tr"/>
    <property type="match status" value="1"/>
</dbReference>
<evidence type="ECO:0000256" key="6">
    <source>
        <dbReference type="SAM" id="MobiDB-lite"/>
    </source>
</evidence>
<keyword evidence="2" id="KW-0813">Transport</keyword>
<feature type="transmembrane region" description="Helical" evidence="7">
    <location>
        <begin position="310"/>
        <end position="331"/>
    </location>
</feature>
<feature type="transmembrane region" description="Helical" evidence="7">
    <location>
        <begin position="65"/>
        <end position="82"/>
    </location>
</feature>
<feature type="transmembrane region" description="Helical" evidence="7">
    <location>
        <begin position="351"/>
        <end position="374"/>
    </location>
</feature>
<dbReference type="EMBL" id="CP090958">
    <property type="protein sequence ID" value="WGW10470.1"/>
    <property type="molecule type" value="Genomic_DNA"/>
</dbReference>
<dbReference type="InterPro" id="IPR020846">
    <property type="entry name" value="MFS_dom"/>
</dbReference>
<evidence type="ECO:0000256" key="3">
    <source>
        <dbReference type="ARBA" id="ARBA00022692"/>
    </source>
</evidence>
<feature type="transmembrane region" description="Helical" evidence="7">
    <location>
        <begin position="407"/>
        <end position="430"/>
    </location>
</feature>
<dbReference type="InterPro" id="IPR050814">
    <property type="entry name" value="Myo-inositol_Transporter"/>
</dbReference>
<dbReference type="Gene3D" id="1.20.1250.20">
    <property type="entry name" value="MFS general substrate transporter like domains"/>
    <property type="match status" value="1"/>
</dbReference>
<organism evidence="9 10">
    <name type="scientific">Saxibacter everestensis</name>
    <dbReference type="NCBI Taxonomy" id="2909229"/>
    <lineage>
        <taxon>Bacteria</taxon>
        <taxon>Bacillati</taxon>
        <taxon>Actinomycetota</taxon>
        <taxon>Actinomycetes</taxon>
        <taxon>Micrococcales</taxon>
        <taxon>Brevibacteriaceae</taxon>
        <taxon>Saxibacter</taxon>
    </lineage>
</organism>
<dbReference type="RefSeq" id="WP_349637249.1">
    <property type="nucleotide sequence ID" value="NZ_CP090958.1"/>
</dbReference>
<proteinExistence type="predicted"/>
<dbReference type="InterPro" id="IPR005828">
    <property type="entry name" value="MFS_sugar_transport-like"/>
</dbReference>
<feature type="transmembrane region" description="Helical" evidence="7">
    <location>
        <begin position="160"/>
        <end position="182"/>
    </location>
</feature>
<feature type="transmembrane region" description="Helical" evidence="7">
    <location>
        <begin position="381"/>
        <end position="401"/>
    </location>
</feature>
<keyword evidence="5 7" id="KW-0472">Membrane</keyword>
<gene>
    <name evidence="9" type="ORF">LWF01_09940</name>
</gene>
<comment type="subcellular location">
    <subcellularLocation>
        <location evidence="1">Cell membrane</location>
        <topology evidence="1">Multi-pass membrane protein</topology>
    </subcellularLocation>
</comment>
<feature type="transmembrane region" description="Helical" evidence="7">
    <location>
        <begin position="229"/>
        <end position="248"/>
    </location>
</feature>
<feature type="domain" description="Major facilitator superfamily (MFS) profile" evidence="8">
    <location>
        <begin position="69"/>
        <end position="498"/>
    </location>
</feature>
<evidence type="ECO:0000256" key="1">
    <source>
        <dbReference type="ARBA" id="ARBA00004651"/>
    </source>
</evidence>
<feature type="region of interest" description="Disordered" evidence="6">
    <location>
        <begin position="1"/>
        <end position="33"/>
    </location>
</feature>
<evidence type="ECO:0000256" key="7">
    <source>
        <dbReference type="SAM" id="Phobius"/>
    </source>
</evidence>
<dbReference type="CDD" id="cd17316">
    <property type="entry name" value="MFS_SV2_like"/>
    <property type="match status" value="1"/>
</dbReference>
<evidence type="ECO:0000259" key="8">
    <source>
        <dbReference type="PROSITE" id="PS50850"/>
    </source>
</evidence>
<dbReference type="InterPro" id="IPR036259">
    <property type="entry name" value="MFS_trans_sf"/>
</dbReference>
<keyword evidence="10" id="KW-1185">Reference proteome</keyword>
<evidence type="ECO:0000313" key="9">
    <source>
        <dbReference type="EMBL" id="WGW10470.1"/>
    </source>
</evidence>
<feature type="transmembrane region" description="Helical" evidence="7">
    <location>
        <begin position="475"/>
        <end position="493"/>
    </location>
</feature>
<evidence type="ECO:0000256" key="4">
    <source>
        <dbReference type="ARBA" id="ARBA00022989"/>
    </source>
</evidence>
<dbReference type="SUPFAM" id="SSF103473">
    <property type="entry name" value="MFS general substrate transporter"/>
    <property type="match status" value="1"/>
</dbReference>
<feature type="transmembrane region" description="Helical" evidence="7">
    <location>
        <begin position="451"/>
        <end position="469"/>
    </location>
</feature>
<protein>
    <submittedName>
        <fullName evidence="9">MFS transporter</fullName>
    </submittedName>
</protein>
<evidence type="ECO:0000256" key="5">
    <source>
        <dbReference type="ARBA" id="ARBA00023136"/>
    </source>
</evidence>
<feature type="transmembrane region" description="Helical" evidence="7">
    <location>
        <begin position="203"/>
        <end position="223"/>
    </location>
</feature>
<sequence length="521" mass="55352">MSNADRSGSTLPESTATSNTEPGSATSANADPSQKLTHNELGQVIIRSARDVSAVLSERGSQQKGALAVIILALGGIFMDAYDFSSLAFGITAVKEEFGLNGFMTGLVNASIMVGAVVGAIAGGYLVDRFGRYRLFMADMVFFVVAALGCAVAPDEWTLIFFRFIMGIGVGLDLPVAMAFLAEFSRLRGKGNRSERVNAWSPAWYAATGVGYLVVLTFFLLLPPAEQGILWRLVVGFGAVPAIIVLLVRRKYMAESPQWLANQGDVRGAVEILRNKYAIDAVLAEKSQLDAAKPPKTSARSFRILFSPKYRLRTTVALCVSVFSTFGYNAVAYGTPLIVTELFQQGPLTTILSSLVINLAFGVGGGLIGMSLVTRLGSRKLALIGFAVQTASLLALAILGIPSGALVIIAVLMLALFIFFQAFGPGAQLMSYATLSYPTSLRGVAVGFNQGVLRSFSIVSLIGFPILSASLGTNVFWVVAIAPLLGTLAVAIIRWDPTGKDVDAEDSYLDEAKQPAQNSRA</sequence>
<accession>A0ABY8QND8</accession>
<dbReference type="Proteomes" id="UP001209083">
    <property type="component" value="Chromosome"/>
</dbReference>
<evidence type="ECO:0000313" key="10">
    <source>
        <dbReference type="Proteomes" id="UP001209083"/>
    </source>
</evidence>
<keyword evidence="4 7" id="KW-1133">Transmembrane helix</keyword>
<feature type="transmembrane region" description="Helical" evidence="7">
    <location>
        <begin position="102"/>
        <end position="126"/>
    </location>
</feature>
<keyword evidence="3 7" id="KW-0812">Transmembrane</keyword>
<dbReference type="PANTHER" id="PTHR48020">
    <property type="entry name" value="PROTON MYO-INOSITOL COTRANSPORTER"/>
    <property type="match status" value="1"/>
</dbReference>